<keyword evidence="6 12" id="KW-0686">Riboflavin biosynthesis</keyword>
<evidence type="ECO:0000259" key="13">
    <source>
        <dbReference type="PROSITE" id="PS51747"/>
    </source>
</evidence>
<feature type="domain" description="CMP/dCMP-type deaminase" evidence="13">
    <location>
        <begin position="2"/>
        <end position="126"/>
    </location>
</feature>
<keyword evidence="12" id="KW-0378">Hydrolase</keyword>
<evidence type="ECO:0000256" key="2">
    <source>
        <dbReference type="ARBA" id="ARBA00004882"/>
    </source>
</evidence>
<evidence type="ECO:0000256" key="6">
    <source>
        <dbReference type="ARBA" id="ARBA00022619"/>
    </source>
</evidence>
<dbReference type="Pfam" id="PF00383">
    <property type="entry name" value="dCMP_cyt_deam_1"/>
    <property type="match status" value="1"/>
</dbReference>
<keyword evidence="10 12" id="KW-0560">Oxidoreductase</keyword>
<comment type="caution">
    <text evidence="14">The sequence shown here is derived from an EMBL/GenBank/DDBJ whole genome shotgun (WGS) entry which is preliminary data.</text>
</comment>
<accession>A0ABN1MSV8</accession>
<keyword evidence="7 12" id="KW-0479">Metal-binding</keyword>
<dbReference type="NCBIfam" id="TIGR00326">
    <property type="entry name" value="eubact_ribD"/>
    <property type="match status" value="1"/>
</dbReference>
<dbReference type="InterPro" id="IPR002734">
    <property type="entry name" value="RibDG_C"/>
</dbReference>
<dbReference type="InterPro" id="IPR016193">
    <property type="entry name" value="Cytidine_deaminase-like"/>
</dbReference>
<keyword evidence="15" id="KW-1185">Reference proteome</keyword>
<sequence>MSTDQKYMQRALGLAKLGGAYTYPNPLVGAVIVHNDTIIGEGYHQVCGEAHAEVNAVNSVQDKSLLAESTIYVTLEPCSHYGKTPPCADLLVHHNFKRVVIATVDPFAQVNGAGISRLKNAGIEVETGILEEEARLQNRRFFTFHQKKRPYIVLKWAESQDGFMDNADPSRTVSWITGPESKVLVHQQRSEEASILVGWKTIQNDNPSLTVREISGKDPLRIIIDPHLKAAPDSLIYTDGKPGVILNEVKEEKAGAIHYYKVDSLSPTSVCEALYQLGQLSVYIEGGAYTLQSFIDSGLWDEAYQFIGPVRFGKGTIAPIIKKAPDTSQMINQDQLFFYKHQK</sequence>
<evidence type="ECO:0000256" key="4">
    <source>
        <dbReference type="ARBA" id="ARBA00005259"/>
    </source>
</evidence>
<comment type="similarity">
    <text evidence="4 12">In the N-terminal section; belongs to the cytidine and deoxycytidylate deaminase family.</text>
</comment>
<dbReference type="PANTHER" id="PTHR38011:SF7">
    <property type="entry name" value="2,5-DIAMINO-6-RIBOSYLAMINO-4(3H)-PYRIMIDINONE 5'-PHOSPHATE REDUCTASE"/>
    <property type="match status" value="1"/>
</dbReference>
<evidence type="ECO:0000256" key="7">
    <source>
        <dbReference type="ARBA" id="ARBA00022723"/>
    </source>
</evidence>
<evidence type="ECO:0000256" key="11">
    <source>
        <dbReference type="ARBA" id="ARBA00023268"/>
    </source>
</evidence>
<organism evidence="14 15">
    <name type="scientific">Wandonia haliotis</name>
    <dbReference type="NCBI Taxonomy" id="574963"/>
    <lineage>
        <taxon>Bacteria</taxon>
        <taxon>Pseudomonadati</taxon>
        <taxon>Bacteroidota</taxon>
        <taxon>Flavobacteriia</taxon>
        <taxon>Flavobacteriales</taxon>
        <taxon>Crocinitomicaceae</taxon>
        <taxon>Wandonia</taxon>
    </lineage>
</organism>
<comment type="function">
    <text evidence="1 12">Converts 2,5-diamino-6-(ribosylamino)-4(3h)-pyrimidinone 5'-phosphate into 5-amino-6-(ribosylamino)-2,4(1h,3h)-pyrimidinedione 5'-phosphate.</text>
</comment>
<dbReference type="InterPro" id="IPR024072">
    <property type="entry name" value="DHFR-like_dom_sf"/>
</dbReference>
<evidence type="ECO:0000256" key="9">
    <source>
        <dbReference type="ARBA" id="ARBA00022857"/>
    </source>
</evidence>
<dbReference type="Gene3D" id="3.40.140.10">
    <property type="entry name" value="Cytidine Deaminase, domain 2"/>
    <property type="match status" value="1"/>
</dbReference>
<dbReference type="PROSITE" id="PS00903">
    <property type="entry name" value="CYT_DCMP_DEAMINASES_1"/>
    <property type="match status" value="1"/>
</dbReference>
<dbReference type="Proteomes" id="UP001501126">
    <property type="component" value="Unassembled WGS sequence"/>
</dbReference>
<gene>
    <name evidence="14" type="primary">ribD</name>
    <name evidence="14" type="ORF">GCM10009118_23620</name>
</gene>
<comment type="catalytic activity">
    <reaction evidence="12">
        <text>5-amino-6-(5-phospho-D-ribitylamino)uracil + NADP(+) = 5-amino-6-(5-phospho-D-ribosylamino)uracil + NADPH + H(+)</text>
        <dbReference type="Rhea" id="RHEA:17845"/>
        <dbReference type="ChEBI" id="CHEBI:15378"/>
        <dbReference type="ChEBI" id="CHEBI:57783"/>
        <dbReference type="ChEBI" id="CHEBI:58349"/>
        <dbReference type="ChEBI" id="CHEBI:58421"/>
        <dbReference type="ChEBI" id="CHEBI:58453"/>
        <dbReference type="EC" id="1.1.1.193"/>
    </reaction>
</comment>
<dbReference type="EMBL" id="BAAAFH010000011">
    <property type="protein sequence ID" value="GAA0875953.1"/>
    <property type="molecule type" value="Genomic_DNA"/>
</dbReference>
<keyword evidence="9 12" id="KW-0521">NADP</keyword>
<name>A0ABN1MSV8_9FLAO</name>
<dbReference type="Pfam" id="PF01872">
    <property type="entry name" value="RibD_C"/>
    <property type="match status" value="1"/>
</dbReference>
<evidence type="ECO:0000256" key="3">
    <source>
        <dbReference type="ARBA" id="ARBA00004910"/>
    </source>
</evidence>
<dbReference type="InterPro" id="IPR050765">
    <property type="entry name" value="Riboflavin_Biosynth_HTPR"/>
</dbReference>
<reference evidence="14 15" key="1">
    <citation type="journal article" date="2019" name="Int. J. Syst. Evol. Microbiol.">
        <title>The Global Catalogue of Microorganisms (GCM) 10K type strain sequencing project: providing services to taxonomists for standard genome sequencing and annotation.</title>
        <authorList>
            <consortium name="The Broad Institute Genomics Platform"/>
            <consortium name="The Broad Institute Genome Sequencing Center for Infectious Disease"/>
            <person name="Wu L."/>
            <person name="Ma J."/>
        </authorList>
    </citation>
    <scope>NUCLEOTIDE SEQUENCE [LARGE SCALE GENOMIC DNA]</scope>
    <source>
        <strain evidence="14 15">JCM 16083</strain>
    </source>
</reference>
<keyword evidence="11" id="KW-0511">Multifunctional enzyme</keyword>
<dbReference type="InterPro" id="IPR002125">
    <property type="entry name" value="CMP_dCMP_dom"/>
</dbReference>
<evidence type="ECO:0000256" key="8">
    <source>
        <dbReference type="ARBA" id="ARBA00022833"/>
    </source>
</evidence>
<dbReference type="PANTHER" id="PTHR38011">
    <property type="entry name" value="DIHYDROFOLATE REDUCTASE FAMILY PROTEIN (AFU_ORTHOLOGUE AFUA_8G06820)"/>
    <property type="match status" value="1"/>
</dbReference>
<comment type="pathway">
    <text evidence="2 12">Cofactor biosynthesis; riboflavin biosynthesis; 5-amino-6-(D-ribitylamino)uracil from GTP: step 2/4.</text>
</comment>
<keyword evidence="8 12" id="KW-0862">Zinc</keyword>
<comment type="pathway">
    <text evidence="3 12">Cofactor biosynthesis; riboflavin biosynthesis; 5-amino-6-(D-ribitylamino)uracil from GTP: step 3/4.</text>
</comment>
<evidence type="ECO:0000256" key="1">
    <source>
        <dbReference type="ARBA" id="ARBA00002151"/>
    </source>
</evidence>
<dbReference type="SUPFAM" id="SSF53927">
    <property type="entry name" value="Cytidine deaminase-like"/>
    <property type="match status" value="1"/>
</dbReference>
<evidence type="ECO:0000313" key="14">
    <source>
        <dbReference type="EMBL" id="GAA0875953.1"/>
    </source>
</evidence>
<dbReference type="SUPFAM" id="SSF53597">
    <property type="entry name" value="Dihydrofolate reductase-like"/>
    <property type="match status" value="1"/>
</dbReference>
<dbReference type="RefSeq" id="WP_343787955.1">
    <property type="nucleotide sequence ID" value="NZ_BAAAFH010000011.1"/>
</dbReference>
<dbReference type="PIRSF" id="PIRSF006769">
    <property type="entry name" value="RibD"/>
    <property type="match status" value="1"/>
</dbReference>
<dbReference type="InterPro" id="IPR016192">
    <property type="entry name" value="APOBEC/CMP_deaminase_Zn-bd"/>
</dbReference>
<dbReference type="CDD" id="cd01284">
    <property type="entry name" value="Riboflavin_deaminase-reductase"/>
    <property type="match status" value="1"/>
</dbReference>
<comment type="similarity">
    <text evidence="5 12">In the C-terminal section; belongs to the HTP reductase family.</text>
</comment>
<dbReference type="EC" id="1.1.1.193" evidence="12"/>
<dbReference type="Gene3D" id="3.40.430.10">
    <property type="entry name" value="Dihydrofolate Reductase, subunit A"/>
    <property type="match status" value="1"/>
</dbReference>
<evidence type="ECO:0000256" key="10">
    <source>
        <dbReference type="ARBA" id="ARBA00023002"/>
    </source>
</evidence>
<comment type="cofactor">
    <cofactor evidence="12">
        <name>Zn(2+)</name>
        <dbReference type="ChEBI" id="CHEBI:29105"/>
    </cofactor>
    <text evidence="12">Binds 1 zinc ion.</text>
</comment>
<evidence type="ECO:0000256" key="5">
    <source>
        <dbReference type="ARBA" id="ARBA00007417"/>
    </source>
</evidence>
<evidence type="ECO:0000313" key="15">
    <source>
        <dbReference type="Proteomes" id="UP001501126"/>
    </source>
</evidence>
<dbReference type="EC" id="3.5.4.26" evidence="12"/>
<proteinExistence type="inferred from homology"/>
<comment type="catalytic activity">
    <reaction evidence="12">
        <text>2,5-diamino-6-hydroxy-4-(5-phosphoribosylamino)-pyrimidine + H2O + H(+) = 5-amino-6-(5-phospho-D-ribosylamino)uracil + NH4(+)</text>
        <dbReference type="Rhea" id="RHEA:21868"/>
        <dbReference type="ChEBI" id="CHEBI:15377"/>
        <dbReference type="ChEBI" id="CHEBI:15378"/>
        <dbReference type="ChEBI" id="CHEBI:28938"/>
        <dbReference type="ChEBI" id="CHEBI:58453"/>
        <dbReference type="ChEBI" id="CHEBI:58614"/>
        <dbReference type="EC" id="3.5.4.26"/>
    </reaction>
</comment>
<protein>
    <recommendedName>
        <fullName evidence="12">Riboflavin biosynthesis protein RibD</fullName>
    </recommendedName>
    <domain>
        <recommendedName>
            <fullName evidence="12">Diaminohydroxyphosphoribosylaminopyrimidine deaminase</fullName>
            <shortName evidence="12">DRAP deaminase</shortName>
            <ecNumber evidence="12">3.5.4.26</ecNumber>
        </recommendedName>
        <alternativeName>
            <fullName evidence="12">Riboflavin-specific deaminase</fullName>
        </alternativeName>
    </domain>
    <domain>
        <recommendedName>
            <fullName evidence="12">5-amino-6-(5-phosphoribosylamino)uracil reductase</fullName>
            <ecNumber evidence="12">1.1.1.193</ecNumber>
        </recommendedName>
        <alternativeName>
            <fullName evidence="12">HTP reductase</fullName>
        </alternativeName>
    </domain>
</protein>
<evidence type="ECO:0000256" key="12">
    <source>
        <dbReference type="PIRNR" id="PIRNR006769"/>
    </source>
</evidence>
<dbReference type="InterPro" id="IPR004794">
    <property type="entry name" value="Eubact_RibD"/>
</dbReference>
<dbReference type="PROSITE" id="PS51747">
    <property type="entry name" value="CYT_DCMP_DEAMINASES_2"/>
    <property type="match status" value="1"/>
</dbReference>